<evidence type="ECO:0000256" key="1">
    <source>
        <dbReference type="ARBA" id="ARBA00010939"/>
    </source>
</evidence>
<dbReference type="PANTHER" id="PTHR33370">
    <property type="entry name" value="TRANSLATION INITIATION FACTOR IF-1, CHLOROPLASTIC"/>
    <property type="match status" value="1"/>
</dbReference>
<organism evidence="7 8">
    <name type="scientific">Candidatus Taylorbacteria bacterium RIFCSPHIGHO2_02_FULL_46_13</name>
    <dbReference type="NCBI Taxonomy" id="1802312"/>
    <lineage>
        <taxon>Bacteria</taxon>
        <taxon>Candidatus Tayloriibacteriota</taxon>
    </lineage>
</organism>
<evidence type="ECO:0000256" key="2">
    <source>
        <dbReference type="ARBA" id="ARBA00022540"/>
    </source>
</evidence>
<dbReference type="GO" id="GO:0003743">
    <property type="term" value="F:translation initiation factor activity"/>
    <property type="evidence" value="ECO:0007669"/>
    <property type="project" value="UniProtKB-UniRule"/>
</dbReference>
<name>A0A1G2MTS3_9BACT</name>
<dbReference type="AlphaFoldDB" id="A0A1G2MTS3"/>
<gene>
    <name evidence="7" type="ORF">A3C06_00450</name>
</gene>
<dbReference type="NCBIfam" id="TIGR00008">
    <property type="entry name" value="infA"/>
    <property type="match status" value="1"/>
</dbReference>
<dbReference type="STRING" id="1802312.A3C06_00450"/>
<feature type="domain" description="S1-like" evidence="6">
    <location>
        <begin position="6"/>
        <end position="71"/>
    </location>
</feature>
<comment type="similarity">
    <text evidence="1">Belongs to the IF-1 family.</text>
</comment>
<evidence type="ECO:0000256" key="3">
    <source>
        <dbReference type="ARBA" id="ARBA00022917"/>
    </source>
</evidence>
<dbReference type="InterPro" id="IPR012340">
    <property type="entry name" value="NA-bd_OB-fold"/>
</dbReference>
<dbReference type="Proteomes" id="UP000177565">
    <property type="component" value="Unassembled WGS sequence"/>
</dbReference>
<dbReference type="InterPro" id="IPR006196">
    <property type="entry name" value="RNA-binding_domain_S1_IF1"/>
</dbReference>
<comment type="caution">
    <text evidence="7">The sequence shown here is derived from an EMBL/GenBank/DDBJ whole genome shotgun (WGS) entry which is preliminary data.</text>
</comment>
<evidence type="ECO:0000313" key="8">
    <source>
        <dbReference type="Proteomes" id="UP000177565"/>
    </source>
</evidence>
<dbReference type="GO" id="GO:0003723">
    <property type="term" value="F:RNA binding"/>
    <property type="evidence" value="ECO:0007669"/>
    <property type="project" value="InterPro"/>
</dbReference>
<dbReference type="EMBL" id="MHRQ01000008">
    <property type="protein sequence ID" value="OHA27278.1"/>
    <property type="molecule type" value="Genomic_DNA"/>
</dbReference>
<dbReference type="Gene3D" id="2.40.50.140">
    <property type="entry name" value="Nucleic acid-binding proteins"/>
    <property type="match status" value="1"/>
</dbReference>
<dbReference type="GO" id="GO:0043022">
    <property type="term" value="F:ribosome binding"/>
    <property type="evidence" value="ECO:0007669"/>
    <property type="project" value="TreeGrafter"/>
</dbReference>
<protein>
    <recommendedName>
        <fullName evidence="4">Translation initiation factor IF-1</fullName>
    </recommendedName>
</protein>
<accession>A0A1G2MTS3</accession>
<dbReference type="Pfam" id="PF01176">
    <property type="entry name" value="eIF-1a"/>
    <property type="match status" value="1"/>
</dbReference>
<sequence length="71" mass="7861">MGKDIEKDTVTGVVTEALPNTLFRVKISDDKAMLAYLSGRMRINRIRVLVGDTVLVELDPYGGKGRIIKRG</sequence>
<keyword evidence="2 5" id="KW-0396">Initiation factor</keyword>
<dbReference type="GO" id="GO:0005829">
    <property type="term" value="C:cytosol"/>
    <property type="evidence" value="ECO:0007669"/>
    <property type="project" value="TreeGrafter"/>
</dbReference>
<proteinExistence type="inferred from homology"/>
<evidence type="ECO:0000259" key="6">
    <source>
        <dbReference type="PROSITE" id="PS50832"/>
    </source>
</evidence>
<evidence type="ECO:0000256" key="5">
    <source>
        <dbReference type="PROSITE-ProRule" id="PRU00181"/>
    </source>
</evidence>
<reference evidence="7 8" key="1">
    <citation type="journal article" date="2016" name="Nat. Commun.">
        <title>Thousands of microbial genomes shed light on interconnected biogeochemical processes in an aquifer system.</title>
        <authorList>
            <person name="Anantharaman K."/>
            <person name="Brown C.T."/>
            <person name="Hug L.A."/>
            <person name="Sharon I."/>
            <person name="Castelle C.J."/>
            <person name="Probst A.J."/>
            <person name="Thomas B.C."/>
            <person name="Singh A."/>
            <person name="Wilkins M.J."/>
            <person name="Karaoz U."/>
            <person name="Brodie E.L."/>
            <person name="Williams K.H."/>
            <person name="Hubbard S.S."/>
            <person name="Banfield J.F."/>
        </authorList>
    </citation>
    <scope>NUCLEOTIDE SEQUENCE [LARGE SCALE GENOMIC DNA]</scope>
</reference>
<dbReference type="PANTHER" id="PTHR33370:SF1">
    <property type="entry name" value="TRANSLATION INITIATION FACTOR IF-1, CHLOROPLASTIC"/>
    <property type="match status" value="1"/>
</dbReference>
<evidence type="ECO:0000256" key="4">
    <source>
        <dbReference type="NCBIfam" id="TIGR00008"/>
    </source>
</evidence>
<dbReference type="SUPFAM" id="SSF50249">
    <property type="entry name" value="Nucleic acid-binding proteins"/>
    <property type="match status" value="1"/>
</dbReference>
<keyword evidence="3 5" id="KW-0648">Protein biosynthesis</keyword>
<dbReference type="PROSITE" id="PS50832">
    <property type="entry name" value="S1_IF1_TYPE"/>
    <property type="match status" value="1"/>
</dbReference>
<evidence type="ECO:0000313" key="7">
    <source>
        <dbReference type="EMBL" id="OHA27278.1"/>
    </source>
</evidence>
<dbReference type="InterPro" id="IPR004368">
    <property type="entry name" value="TIF_IF1"/>
</dbReference>